<sequence length="145" mass="16084">MYRDDVVHGCIAVRLDTVGLICVADGGAQERLAEEIFPKLFSHNLHPLQFEEICAKVFMKARTQQLVPKYVTAISPGRTSVTQIPFGGMSGGIFGEWDHELYGQMLADFTRQPLDIVSPGGGQVVTWIGDYDEPDVIDVRAHPWP</sequence>
<proteinExistence type="predicted"/>
<keyword evidence="2" id="KW-1185">Reference proteome</keyword>
<evidence type="ECO:0000313" key="2">
    <source>
        <dbReference type="Proteomes" id="UP000494365"/>
    </source>
</evidence>
<dbReference type="AlphaFoldDB" id="A0A6S7ATS0"/>
<name>A0A6S7ATS0_9BURK</name>
<reference evidence="1 2" key="1">
    <citation type="submission" date="2020-04" db="EMBL/GenBank/DDBJ databases">
        <authorList>
            <person name="De Canck E."/>
        </authorList>
    </citation>
    <scope>NUCLEOTIDE SEQUENCE [LARGE SCALE GENOMIC DNA]</scope>
    <source>
        <strain evidence="1 2">LMG 28614</strain>
    </source>
</reference>
<evidence type="ECO:0000313" key="1">
    <source>
        <dbReference type="EMBL" id="CAB3776831.1"/>
    </source>
</evidence>
<dbReference type="Proteomes" id="UP000494365">
    <property type="component" value="Unassembled WGS sequence"/>
</dbReference>
<gene>
    <name evidence="1" type="ORF">LMG28614_00293</name>
</gene>
<dbReference type="EMBL" id="CADIKK010000001">
    <property type="protein sequence ID" value="CAB3776831.1"/>
    <property type="molecule type" value="Genomic_DNA"/>
</dbReference>
<organism evidence="1 2">
    <name type="scientific">Paraburkholderia ultramafica</name>
    <dbReference type="NCBI Taxonomy" id="1544867"/>
    <lineage>
        <taxon>Bacteria</taxon>
        <taxon>Pseudomonadati</taxon>
        <taxon>Pseudomonadota</taxon>
        <taxon>Betaproteobacteria</taxon>
        <taxon>Burkholderiales</taxon>
        <taxon>Burkholderiaceae</taxon>
        <taxon>Paraburkholderia</taxon>
    </lineage>
</organism>
<accession>A0A6S7ATS0</accession>
<protein>
    <submittedName>
        <fullName evidence="1">Uncharacterized protein</fullName>
    </submittedName>
</protein>